<organism evidence="11 12">
    <name type="scientific">Parahalioglobus pacificus</name>
    <dbReference type="NCBI Taxonomy" id="930806"/>
    <lineage>
        <taxon>Bacteria</taxon>
        <taxon>Pseudomonadati</taxon>
        <taxon>Pseudomonadota</taxon>
        <taxon>Gammaproteobacteria</taxon>
        <taxon>Cellvibrionales</taxon>
        <taxon>Halieaceae</taxon>
        <taxon>Parahalioglobus</taxon>
    </lineage>
</organism>
<comment type="similarity">
    <text evidence="2 9">Belongs to the NAD(P)-dependent epimerase/dehydratase family. Fucose synthase subfamily.</text>
</comment>
<dbReference type="Gene3D" id="3.90.25.10">
    <property type="entry name" value="UDP-galactose 4-epimerase, domain 1"/>
    <property type="match status" value="1"/>
</dbReference>
<evidence type="ECO:0000256" key="1">
    <source>
        <dbReference type="ARBA" id="ARBA00004883"/>
    </source>
</evidence>
<feature type="binding site" evidence="9">
    <location>
        <position position="210"/>
    </location>
    <ligand>
        <name>substrate</name>
    </ligand>
</feature>
<evidence type="ECO:0000259" key="10">
    <source>
        <dbReference type="Pfam" id="PF01370"/>
    </source>
</evidence>
<evidence type="ECO:0000256" key="8">
    <source>
        <dbReference type="ARBA" id="ARBA00051935"/>
    </source>
</evidence>
<proteinExistence type="inferred from homology"/>
<dbReference type="GO" id="GO:0042351">
    <property type="term" value="P:'de novo' GDP-L-fucose biosynthetic process"/>
    <property type="evidence" value="ECO:0007669"/>
    <property type="project" value="UniProtKB-UniRule"/>
</dbReference>
<dbReference type="Pfam" id="PF01370">
    <property type="entry name" value="Epimerase"/>
    <property type="match status" value="1"/>
</dbReference>
<keyword evidence="6 9" id="KW-0413">Isomerase</keyword>
<dbReference type="CDD" id="cd05239">
    <property type="entry name" value="GDP_FS_SDR_e"/>
    <property type="match status" value="1"/>
</dbReference>
<name>A0A919CKM8_9GAMM</name>
<feature type="binding site" evidence="9">
    <location>
        <position position="203"/>
    </location>
    <ligand>
        <name>substrate</name>
    </ligand>
</feature>
<comment type="catalytic activity">
    <reaction evidence="8 9">
        <text>GDP-beta-L-fucose + NADP(+) = GDP-4-dehydro-alpha-D-rhamnose + NADPH + H(+)</text>
        <dbReference type="Rhea" id="RHEA:18885"/>
        <dbReference type="ChEBI" id="CHEBI:15378"/>
        <dbReference type="ChEBI" id="CHEBI:57273"/>
        <dbReference type="ChEBI" id="CHEBI:57783"/>
        <dbReference type="ChEBI" id="CHEBI:57964"/>
        <dbReference type="ChEBI" id="CHEBI:58349"/>
        <dbReference type="EC" id="1.1.1.271"/>
    </reaction>
</comment>
<dbReference type="EMBL" id="BMYM01000002">
    <property type="protein sequence ID" value="GHD33694.1"/>
    <property type="molecule type" value="Genomic_DNA"/>
</dbReference>
<feature type="site" description="Important for catalytic activity" evidence="9">
    <location>
        <position position="108"/>
    </location>
</feature>
<evidence type="ECO:0000256" key="2">
    <source>
        <dbReference type="ARBA" id="ARBA00005959"/>
    </source>
</evidence>
<reference evidence="11" key="1">
    <citation type="journal article" date="2014" name="Int. J. Syst. Evol. Microbiol.">
        <title>Complete genome sequence of Corynebacterium casei LMG S-19264T (=DSM 44701T), isolated from a smear-ripened cheese.</title>
        <authorList>
            <consortium name="US DOE Joint Genome Institute (JGI-PGF)"/>
            <person name="Walter F."/>
            <person name="Albersmeier A."/>
            <person name="Kalinowski J."/>
            <person name="Ruckert C."/>
        </authorList>
    </citation>
    <scope>NUCLEOTIDE SEQUENCE</scope>
    <source>
        <strain evidence="11">KCTC 23430</strain>
    </source>
</reference>
<accession>A0A919CKM8</accession>
<dbReference type="GO" id="GO:0016853">
    <property type="term" value="F:isomerase activity"/>
    <property type="evidence" value="ECO:0007669"/>
    <property type="project" value="UniProtKB-KW"/>
</dbReference>
<evidence type="ECO:0000256" key="9">
    <source>
        <dbReference type="HAMAP-Rule" id="MF_00956"/>
    </source>
</evidence>
<comment type="pathway">
    <text evidence="1 9">Nucleotide-sugar biosynthesis; GDP-L-fucose biosynthesis via de novo pathway; GDP-L-fucose from GDP-alpha-D-mannose: step 2/2.</text>
</comment>
<feature type="active site" description="Proton donor/acceptor" evidence="9">
    <location>
        <position position="137"/>
    </location>
</feature>
<feature type="site" description="Important for catalytic activity" evidence="9">
    <location>
        <position position="110"/>
    </location>
</feature>
<dbReference type="PANTHER" id="PTHR43238:SF1">
    <property type="entry name" value="GDP-L-FUCOSE SYNTHASE"/>
    <property type="match status" value="1"/>
</dbReference>
<evidence type="ECO:0000256" key="6">
    <source>
        <dbReference type="ARBA" id="ARBA00023235"/>
    </source>
</evidence>
<gene>
    <name evidence="9 11" type="primary">fcl</name>
    <name evidence="11" type="ORF">GCM10007053_18360</name>
</gene>
<dbReference type="SUPFAM" id="SSF51735">
    <property type="entry name" value="NAD(P)-binding Rossmann-fold domains"/>
    <property type="match status" value="1"/>
</dbReference>
<dbReference type="EC" id="1.1.1.271" evidence="3 9"/>
<protein>
    <recommendedName>
        <fullName evidence="3 9">GDP-L-fucose synthase</fullName>
        <ecNumber evidence="3 9">1.1.1.271</ecNumber>
    </recommendedName>
    <alternativeName>
        <fullName evidence="9">GDP-4-keto-6-deoxy-D-mannose-3,5-epimerase-4-reductase</fullName>
    </alternativeName>
</protein>
<reference evidence="11" key="2">
    <citation type="submission" date="2020-09" db="EMBL/GenBank/DDBJ databases">
        <authorList>
            <person name="Sun Q."/>
            <person name="Kim S."/>
        </authorList>
    </citation>
    <scope>NUCLEOTIDE SEQUENCE</scope>
    <source>
        <strain evidence="11">KCTC 23430</strain>
    </source>
</reference>
<dbReference type="PANTHER" id="PTHR43238">
    <property type="entry name" value="GDP-L-FUCOSE SYNTHASE"/>
    <property type="match status" value="1"/>
</dbReference>
<dbReference type="InterPro" id="IPR028614">
    <property type="entry name" value="GDP_fucose/colitose_synth"/>
</dbReference>
<keyword evidence="4 9" id="KW-0521">NADP</keyword>
<keyword evidence="5 9" id="KW-0560">Oxidoreductase</keyword>
<evidence type="ECO:0000313" key="11">
    <source>
        <dbReference type="EMBL" id="GHD33694.1"/>
    </source>
</evidence>
<feature type="binding site" evidence="9">
    <location>
        <position position="279"/>
    </location>
    <ligand>
        <name>substrate</name>
    </ligand>
</feature>
<feature type="binding site" evidence="9">
    <location>
        <begin position="106"/>
        <end position="109"/>
    </location>
    <ligand>
        <name>NADP(+)</name>
        <dbReference type="ChEBI" id="CHEBI:58349"/>
    </ligand>
</feature>
<evidence type="ECO:0000256" key="7">
    <source>
        <dbReference type="ARBA" id="ARBA00023268"/>
    </source>
</evidence>
<sequence>MTSVQRVYIAGHRGMVGSALLRQLSLDANVEPILRNRDQLDLTDQQQVKRFFADGGIDQVYLAAAHVGGIHANNTYPADFIYRNLMMQSNVIHAAHEAGVQRLLFLGSSCIYPRLAEQPITEEALLTGALEPTNEPYAVAKIAGIKLCESYNRQFGRDYRSVMPTNLYGPNDNFHPENSHVIPGLIRRFHQARVAGAETVTAWGTGSPLREFLHVDDMAEASIYVMNLSQADFTSCTQPMLSHLNVGTGIDCSIKELTETIADVVSYTGRIEWDARKPDGTPRKLMDSSKLRGLGWAPRYELRDGLKDAYAWFLENTPTY</sequence>
<keyword evidence="7 9" id="KW-0511">Multifunctional enzyme</keyword>
<feature type="binding site" evidence="9">
    <location>
        <position position="141"/>
    </location>
    <ligand>
        <name>NADP(+)</name>
        <dbReference type="ChEBI" id="CHEBI:58349"/>
    </ligand>
</feature>
<feature type="binding site" evidence="9">
    <location>
        <position position="188"/>
    </location>
    <ligand>
        <name>substrate</name>
    </ligand>
</feature>
<dbReference type="Gene3D" id="3.40.50.720">
    <property type="entry name" value="NAD(P)-binding Rossmann-like Domain"/>
    <property type="match status" value="1"/>
</dbReference>
<comment type="caution">
    <text evidence="11">The sequence shown here is derived from an EMBL/GenBank/DDBJ whole genome shotgun (WGS) entry which is preliminary data.</text>
</comment>
<feature type="binding site" evidence="9">
    <location>
        <position position="180"/>
    </location>
    <ligand>
        <name>NADP(+)</name>
        <dbReference type="ChEBI" id="CHEBI:58349"/>
    </ligand>
</feature>
<comment type="function">
    <text evidence="9">Catalyzes the two-step NADP-dependent conversion of GDP-4-dehydro-6-deoxy-D-mannose to GDP-fucose, involving an epimerase and a reductase reaction.</text>
</comment>
<feature type="binding site" evidence="9">
    <location>
        <begin position="164"/>
        <end position="167"/>
    </location>
    <ligand>
        <name>NADP(+)</name>
        <dbReference type="ChEBI" id="CHEBI:58349"/>
    </ligand>
</feature>
<dbReference type="GO" id="GO:0050577">
    <property type="term" value="F:GDP-L-fucose synthase activity"/>
    <property type="evidence" value="ECO:0007669"/>
    <property type="project" value="UniProtKB-UniRule"/>
</dbReference>
<evidence type="ECO:0000256" key="3">
    <source>
        <dbReference type="ARBA" id="ARBA00012371"/>
    </source>
</evidence>
<dbReference type="HAMAP" id="MF_00956">
    <property type="entry name" value="GDP_fucose_synth"/>
    <property type="match status" value="1"/>
</dbReference>
<dbReference type="AlphaFoldDB" id="A0A919CKM8"/>
<evidence type="ECO:0000313" key="12">
    <source>
        <dbReference type="Proteomes" id="UP000644693"/>
    </source>
</evidence>
<dbReference type="FunFam" id="3.40.50.720:FF:000101">
    <property type="entry name" value="GDP-L-fucose synthase"/>
    <property type="match status" value="1"/>
</dbReference>
<dbReference type="GO" id="GO:0070401">
    <property type="term" value="F:NADP+ binding"/>
    <property type="evidence" value="ECO:0007669"/>
    <property type="project" value="UniProtKB-UniRule"/>
</dbReference>
<keyword evidence="12" id="KW-1185">Reference proteome</keyword>
<dbReference type="InterPro" id="IPR001509">
    <property type="entry name" value="Epimerase_deHydtase"/>
</dbReference>
<dbReference type="RefSeq" id="WP_268247996.1">
    <property type="nucleotide sequence ID" value="NZ_BMYM01000002.1"/>
</dbReference>
<evidence type="ECO:0000256" key="5">
    <source>
        <dbReference type="ARBA" id="ARBA00023002"/>
    </source>
</evidence>
<dbReference type="InterPro" id="IPR036291">
    <property type="entry name" value="NAD(P)-bd_dom_sf"/>
</dbReference>
<feature type="binding site" evidence="9">
    <location>
        <begin position="11"/>
        <end position="17"/>
    </location>
    <ligand>
        <name>NADP(+)</name>
        <dbReference type="ChEBI" id="CHEBI:58349"/>
    </ligand>
</feature>
<evidence type="ECO:0000256" key="4">
    <source>
        <dbReference type="ARBA" id="ARBA00022857"/>
    </source>
</evidence>
<feature type="domain" description="NAD-dependent epimerase/dehydratase" evidence="10">
    <location>
        <begin position="7"/>
        <end position="228"/>
    </location>
</feature>
<dbReference type="Proteomes" id="UP000644693">
    <property type="component" value="Unassembled WGS sequence"/>
</dbReference>